<dbReference type="GO" id="GO:0030170">
    <property type="term" value="F:pyridoxal phosphate binding"/>
    <property type="evidence" value="ECO:0007669"/>
    <property type="project" value="InterPro"/>
</dbReference>
<dbReference type="EMBL" id="BARS01055251">
    <property type="protein sequence ID" value="GAG43937.1"/>
    <property type="molecule type" value="Genomic_DNA"/>
</dbReference>
<dbReference type="InterPro" id="IPR015424">
    <property type="entry name" value="PyrdxlP-dep_Trfase"/>
</dbReference>
<evidence type="ECO:0000256" key="2">
    <source>
        <dbReference type="ARBA" id="ARBA00022898"/>
    </source>
</evidence>
<sequence length="144" mass="15876">MVAGNGTTEFIYKIPKALKVKQVLIVGPTYSDYEDACRAYGIEPIFCLAREEADFQQGLDEISSRLADVDTVFICNPNNPTGQLIPGQSLKLIIEAYPGVRFVVDESYLPFVPNWETESLASVAAENLIVLQSFSKIFAVPGLR</sequence>
<proteinExistence type="predicted"/>
<dbReference type="PANTHER" id="PTHR42885">
    <property type="entry name" value="HISTIDINOL-PHOSPHATE AMINOTRANSFERASE-RELATED"/>
    <property type="match status" value="1"/>
</dbReference>
<comment type="caution">
    <text evidence="4">The sequence shown here is derived from an EMBL/GenBank/DDBJ whole genome shotgun (WGS) entry which is preliminary data.</text>
</comment>
<feature type="domain" description="Aminotransferase class I/classII large" evidence="3">
    <location>
        <begin position="2"/>
        <end position="144"/>
    </location>
</feature>
<comment type="cofactor">
    <cofactor evidence="1">
        <name>pyridoxal 5'-phosphate</name>
        <dbReference type="ChEBI" id="CHEBI:597326"/>
    </cofactor>
</comment>
<evidence type="ECO:0000313" key="4">
    <source>
        <dbReference type="EMBL" id="GAG43937.1"/>
    </source>
</evidence>
<gene>
    <name evidence="4" type="ORF">S01H1_81619</name>
</gene>
<feature type="non-terminal residue" evidence="4">
    <location>
        <position position="144"/>
    </location>
</feature>
<dbReference type="Gene3D" id="3.40.640.10">
    <property type="entry name" value="Type I PLP-dependent aspartate aminotransferase-like (Major domain)"/>
    <property type="match status" value="1"/>
</dbReference>
<dbReference type="InterPro" id="IPR015421">
    <property type="entry name" value="PyrdxlP-dep_Trfase_major"/>
</dbReference>
<keyword evidence="2" id="KW-0663">Pyridoxal phosphate</keyword>
<evidence type="ECO:0000259" key="3">
    <source>
        <dbReference type="Pfam" id="PF00155"/>
    </source>
</evidence>
<reference evidence="4" key="1">
    <citation type="journal article" date="2014" name="Front. Microbiol.">
        <title>High frequency of phylogenetically diverse reductive dehalogenase-homologous genes in deep subseafloor sedimentary metagenomes.</title>
        <authorList>
            <person name="Kawai M."/>
            <person name="Futagami T."/>
            <person name="Toyoda A."/>
            <person name="Takaki Y."/>
            <person name="Nishi S."/>
            <person name="Hori S."/>
            <person name="Arai W."/>
            <person name="Tsubouchi T."/>
            <person name="Morono Y."/>
            <person name="Uchiyama I."/>
            <person name="Ito T."/>
            <person name="Fujiyama A."/>
            <person name="Inagaki F."/>
            <person name="Takami H."/>
        </authorList>
    </citation>
    <scope>NUCLEOTIDE SEQUENCE</scope>
    <source>
        <strain evidence="4">Expedition CK06-06</strain>
    </source>
</reference>
<organism evidence="4">
    <name type="scientific">marine sediment metagenome</name>
    <dbReference type="NCBI Taxonomy" id="412755"/>
    <lineage>
        <taxon>unclassified sequences</taxon>
        <taxon>metagenomes</taxon>
        <taxon>ecological metagenomes</taxon>
    </lineage>
</organism>
<dbReference type="PANTHER" id="PTHR42885:SF1">
    <property type="entry name" value="THREONINE-PHOSPHATE DECARBOXYLASE"/>
    <property type="match status" value="1"/>
</dbReference>
<dbReference type="SUPFAM" id="SSF53383">
    <property type="entry name" value="PLP-dependent transferases"/>
    <property type="match status" value="1"/>
</dbReference>
<protein>
    <recommendedName>
        <fullName evidence="3">Aminotransferase class I/classII large domain-containing protein</fullName>
    </recommendedName>
</protein>
<dbReference type="Pfam" id="PF00155">
    <property type="entry name" value="Aminotran_1_2"/>
    <property type="match status" value="1"/>
</dbReference>
<accession>X0Y9E9</accession>
<dbReference type="CDD" id="cd00609">
    <property type="entry name" value="AAT_like"/>
    <property type="match status" value="1"/>
</dbReference>
<evidence type="ECO:0000256" key="1">
    <source>
        <dbReference type="ARBA" id="ARBA00001933"/>
    </source>
</evidence>
<name>X0Y9E9_9ZZZZ</name>
<dbReference type="InterPro" id="IPR004839">
    <property type="entry name" value="Aminotransferase_I/II_large"/>
</dbReference>
<dbReference type="AlphaFoldDB" id="X0Y9E9"/>